<keyword evidence="12 13" id="KW-0472">Membrane</keyword>
<feature type="transmembrane region" description="Helical" evidence="13">
    <location>
        <begin position="116"/>
        <end position="137"/>
    </location>
</feature>
<keyword evidence="10 13" id="KW-1133">Transmembrane helix</keyword>
<dbReference type="Proteomes" id="UP000034799">
    <property type="component" value="Unassembled WGS sequence"/>
</dbReference>
<keyword evidence="11" id="KW-0482">Metalloprotease</keyword>
<dbReference type="GO" id="GO:0008237">
    <property type="term" value="F:metallopeptidase activity"/>
    <property type="evidence" value="ECO:0007669"/>
    <property type="project" value="UniProtKB-KW"/>
</dbReference>
<dbReference type="STRING" id="1619100.UT34_C0001G0412"/>
<dbReference type="InterPro" id="IPR052348">
    <property type="entry name" value="Metallopeptidase_M50B"/>
</dbReference>
<evidence type="ECO:0000313" key="15">
    <source>
        <dbReference type="EMBL" id="KKR06372.1"/>
    </source>
</evidence>
<reference evidence="15 16" key="1">
    <citation type="journal article" date="2015" name="Nature">
        <title>rRNA introns, odd ribosomes, and small enigmatic genomes across a large radiation of phyla.</title>
        <authorList>
            <person name="Brown C.T."/>
            <person name="Hug L.A."/>
            <person name="Thomas B.C."/>
            <person name="Sharon I."/>
            <person name="Castelle C.J."/>
            <person name="Singh A."/>
            <person name="Wilkins M.J."/>
            <person name="Williams K.H."/>
            <person name="Banfield J.F."/>
        </authorList>
    </citation>
    <scope>NUCLEOTIDE SEQUENCE [LARGE SCALE GENOMIC DNA]</scope>
</reference>
<accession>A0A0G0QXK7</accession>
<dbReference type="CDD" id="cd06158">
    <property type="entry name" value="S2P-M50_like_1"/>
    <property type="match status" value="1"/>
</dbReference>
<dbReference type="InterPro" id="IPR044537">
    <property type="entry name" value="Rip2-like"/>
</dbReference>
<dbReference type="GO" id="GO:0006508">
    <property type="term" value="P:proteolysis"/>
    <property type="evidence" value="ECO:0007669"/>
    <property type="project" value="UniProtKB-KW"/>
</dbReference>
<evidence type="ECO:0000256" key="8">
    <source>
        <dbReference type="ARBA" id="ARBA00022801"/>
    </source>
</evidence>
<feature type="domain" description="Peptidase M50" evidence="14">
    <location>
        <begin position="117"/>
        <end position="168"/>
    </location>
</feature>
<evidence type="ECO:0000256" key="9">
    <source>
        <dbReference type="ARBA" id="ARBA00022833"/>
    </source>
</evidence>
<keyword evidence="7" id="KW-0479">Metal-binding</keyword>
<organism evidence="15 16">
    <name type="scientific">candidate division WS6 bacterium GW2011_GWF2_39_15</name>
    <dbReference type="NCBI Taxonomy" id="1619100"/>
    <lineage>
        <taxon>Bacteria</taxon>
        <taxon>Candidatus Dojkabacteria</taxon>
    </lineage>
</organism>
<dbReference type="InterPro" id="IPR008915">
    <property type="entry name" value="Peptidase_M50"/>
</dbReference>
<evidence type="ECO:0000256" key="11">
    <source>
        <dbReference type="ARBA" id="ARBA00023049"/>
    </source>
</evidence>
<evidence type="ECO:0000256" key="12">
    <source>
        <dbReference type="ARBA" id="ARBA00023136"/>
    </source>
</evidence>
<keyword evidence="8" id="KW-0378">Hydrolase</keyword>
<dbReference type="GO" id="GO:0005886">
    <property type="term" value="C:plasma membrane"/>
    <property type="evidence" value="ECO:0007669"/>
    <property type="project" value="UniProtKB-SubCell"/>
</dbReference>
<feature type="transmembrane region" description="Helical" evidence="13">
    <location>
        <begin position="166"/>
        <end position="197"/>
    </location>
</feature>
<dbReference type="AlphaFoldDB" id="A0A0G0QXK7"/>
<comment type="similarity">
    <text evidence="3">Belongs to the peptidase M50B family.</text>
</comment>
<dbReference type="PANTHER" id="PTHR35864">
    <property type="entry name" value="ZINC METALLOPROTEASE MJ0611-RELATED"/>
    <property type="match status" value="1"/>
</dbReference>
<dbReference type="PATRIC" id="fig|1619100.3.peg.418"/>
<evidence type="ECO:0000259" key="14">
    <source>
        <dbReference type="Pfam" id="PF02163"/>
    </source>
</evidence>
<dbReference type="GO" id="GO:0046872">
    <property type="term" value="F:metal ion binding"/>
    <property type="evidence" value="ECO:0007669"/>
    <property type="project" value="UniProtKB-KW"/>
</dbReference>
<feature type="transmembrane region" description="Helical" evidence="13">
    <location>
        <begin position="86"/>
        <end position="109"/>
    </location>
</feature>
<dbReference type="Pfam" id="PF02163">
    <property type="entry name" value="Peptidase_M50"/>
    <property type="match status" value="1"/>
</dbReference>
<evidence type="ECO:0000256" key="13">
    <source>
        <dbReference type="SAM" id="Phobius"/>
    </source>
</evidence>
<evidence type="ECO:0000256" key="4">
    <source>
        <dbReference type="ARBA" id="ARBA00022475"/>
    </source>
</evidence>
<keyword evidence="5" id="KW-0645">Protease</keyword>
<evidence type="ECO:0000256" key="5">
    <source>
        <dbReference type="ARBA" id="ARBA00022670"/>
    </source>
</evidence>
<proteinExistence type="inferred from homology"/>
<comment type="subcellular location">
    <subcellularLocation>
        <location evidence="2">Cell membrane</location>
        <topology evidence="2">Multi-pass membrane protein</topology>
    </subcellularLocation>
</comment>
<keyword evidence="9" id="KW-0862">Zinc</keyword>
<feature type="transmembrane region" description="Helical" evidence="13">
    <location>
        <begin position="6"/>
        <end position="27"/>
    </location>
</feature>
<comment type="caution">
    <text evidence="15">The sequence shown here is derived from an EMBL/GenBank/DDBJ whole genome shotgun (WGS) entry which is preliminary data.</text>
</comment>
<evidence type="ECO:0000256" key="7">
    <source>
        <dbReference type="ARBA" id="ARBA00022723"/>
    </source>
</evidence>
<gene>
    <name evidence="15" type="ORF">UT34_C0001G0412</name>
</gene>
<keyword evidence="4" id="KW-1003">Cell membrane</keyword>
<dbReference type="EMBL" id="LBWK01000001">
    <property type="protein sequence ID" value="KKR06372.1"/>
    <property type="molecule type" value="Genomic_DNA"/>
</dbReference>
<protein>
    <submittedName>
        <fullName evidence="15">Peptidase M50</fullName>
    </submittedName>
</protein>
<evidence type="ECO:0000256" key="6">
    <source>
        <dbReference type="ARBA" id="ARBA00022692"/>
    </source>
</evidence>
<evidence type="ECO:0000256" key="1">
    <source>
        <dbReference type="ARBA" id="ARBA00001947"/>
    </source>
</evidence>
<evidence type="ECO:0000256" key="3">
    <source>
        <dbReference type="ARBA" id="ARBA00007931"/>
    </source>
</evidence>
<sequence>METLYWIIFAIPSIIIASTVHEFAHAFTADKLGDPTPRSEGRLSLNPLVHIDPIGAIMLIVAKIGWSKPVPIYEQNFSNPVQGTALTALAGPASNLALTLLTALIYNLFFTNSSPVVQAFIFAFVSINLSLMIFNLLPIPPLDGHKIVRALLPRTLRYMWEMAEKYSIWIILLLFIPFSPLYQFTSTLISSILNFFLNILF</sequence>
<name>A0A0G0QXK7_9BACT</name>
<evidence type="ECO:0000256" key="2">
    <source>
        <dbReference type="ARBA" id="ARBA00004651"/>
    </source>
</evidence>
<evidence type="ECO:0000256" key="10">
    <source>
        <dbReference type="ARBA" id="ARBA00022989"/>
    </source>
</evidence>
<comment type="cofactor">
    <cofactor evidence="1">
        <name>Zn(2+)</name>
        <dbReference type="ChEBI" id="CHEBI:29105"/>
    </cofactor>
</comment>
<dbReference type="PANTHER" id="PTHR35864:SF1">
    <property type="entry name" value="ZINC METALLOPROTEASE YWHC-RELATED"/>
    <property type="match status" value="1"/>
</dbReference>
<evidence type="ECO:0000313" key="16">
    <source>
        <dbReference type="Proteomes" id="UP000034799"/>
    </source>
</evidence>
<keyword evidence="6 13" id="KW-0812">Transmembrane</keyword>